<dbReference type="KEGG" id="vg:40078563"/>
<keyword evidence="2" id="KW-1185">Reference proteome</keyword>
<name>A0A0U4B3X8_9CAUD</name>
<dbReference type="RefSeq" id="YP_009602699.1">
    <property type="nucleotide sequence ID" value="NC_041942.1"/>
</dbReference>
<organism evidence="1 2">
    <name type="scientific">Arthrobacter phage Joann</name>
    <dbReference type="NCBI Taxonomy" id="1772303"/>
    <lineage>
        <taxon>Viruses</taxon>
        <taxon>Duplodnaviria</taxon>
        <taxon>Heunggongvirae</taxon>
        <taxon>Uroviricota</taxon>
        <taxon>Caudoviricetes</taxon>
        <taxon>Korravirus</taxon>
        <taxon>Korravirus joann</taxon>
    </lineage>
</organism>
<proteinExistence type="predicted"/>
<gene>
    <name evidence="1" type="primary">19</name>
    <name evidence="1" type="ORF">JOANN_19</name>
</gene>
<dbReference type="Proteomes" id="UP000221495">
    <property type="component" value="Segment"/>
</dbReference>
<dbReference type="OrthoDB" id="1156at10239"/>
<evidence type="ECO:0000313" key="2">
    <source>
        <dbReference type="Proteomes" id="UP000221495"/>
    </source>
</evidence>
<reference evidence="1 2" key="1">
    <citation type="submission" date="2015-11" db="EMBL/GenBank/DDBJ databases">
        <authorList>
            <person name="Ott C.T."/>
            <person name="Jacobs-Sera D."/>
            <person name="Guerrero C.A."/>
            <person name="Bowman C.A."/>
            <person name="Russell D.A."/>
            <person name="Pope W.H."/>
            <person name="Hatfull G.F."/>
        </authorList>
    </citation>
    <scope>NUCLEOTIDE SEQUENCE [LARGE SCALE GENOMIC DNA]</scope>
</reference>
<protein>
    <submittedName>
        <fullName evidence="1">Minor tail protein</fullName>
    </submittedName>
</protein>
<dbReference type="EMBL" id="KU160652">
    <property type="protein sequence ID" value="ALY09422.1"/>
    <property type="molecule type" value="Genomic_DNA"/>
</dbReference>
<accession>A0A0U4B3X8</accession>
<sequence>MTDNSLVLPSFASLQLTTGENVQWDPNSQLFMTSIKGWHGSSPIRREKSDRLGAHGSHSERGWKDERLITIQGSFFGPAPWVAEEKVEELAGLFGDGNAGTFTTINSRGQLRTAEVYLAGDGFDPVWTGRSQFTFTIFLLAPDPRKYGTPAVSPEIGVPTEGDGLKMPLFTPSGVLDFGVAGNPGTTSLTNTGTADTGQIFTVKGTYVPGFTITETKSGRRLVYTGILRAGQELTLNSDNGAVLLDGYAPRELAVSEWVRLGRGESGVWLFESPGSVGATMKVEVRPAWW</sequence>
<evidence type="ECO:0000313" key="1">
    <source>
        <dbReference type="EMBL" id="ALY09422.1"/>
    </source>
</evidence>
<dbReference type="GeneID" id="40078563"/>